<evidence type="ECO:0000313" key="3">
    <source>
        <dbReference type="Proteomes" id="UP001075354"/>
    </source>
</evidence>
<reference evidence="2" key="1">
    <citation type="submission" date="2022-12" db="EMBL/GenBank/DDBJ databases">
        <title>Chromosome-level genome assembly of the bean flower thrips Megalurothrips usitatus.</title>
        <authorList>
            <person name="Ma L."/>
            <person name="Liu Q."/>
            <person name="Li H."/>
            <person name="Cai W."/>
        </authorList>
    </citation>
    <scope>NUCLEOTIDE SEQUENCE</scope>
    <source>
        <strain evidence="2">Cailab_2022a</strain>
    </source>
</reference>
<dbReference type="AlphaFoldDB" id="A0AAV7XCD4"/>
<evidence type="ECO:0000313" key="2">
    <source>
        <dbReference type="EMBL" id="KAJ1522551.1"/>
    </source>
</evidence>
<dbReference type="EMBL" id="JAPTSV010000011">
    <property type="protein sequence ID" value="KAJ1522551.1"/>
    <property type="molecule type" value="Genomic_DNA"/>
</dbReference>
<feature type="compositionally biased region" description="Low complexity" evidence="1">
    <location>
        <begin position="324"/>
        <end position="333"/>
    </location>
</feature>
<feature type="region of interest" description="Disordered" evidence="1">
    <location>
        <begin position="700"/>
        <end position="736"/>
    </location>
</feature>
<feature type="region of interest" description="Disordered" evidence="1">
    <location>
        <begin position="1"/>
        <end position="103"/>
    </location>
</feature>
<comment type="caution">
    <text evidence="2">The sequence shown here is derived from an EMBL/GenBank/DDBJ whole genome shotgun (WGS) entry which is preliminary data.</text>
</comment>
<gene>
    <name evidence="2" type="ORF">ONE63_001737</name>
</gene>
<feature type="region of interest" description="Disordered" evidence="1">
    <location>
        <begin position="564"/>
        <end position="622"/>
    </location>
</feature>
<organism evidence="2 3">
    <name type="scientific">Megalurothrips usitatus</name>
    <name type="common">bean blossom thrips</name>
    <dbReference type="NCBI Taxonomy" id="439358"/>
    <lineage>
        <taxon>Eukaryota</taxon>
        <taxon>Metazoa</taxon>
        <taxon>Ecdysozoa</taxon>
        <taxon>Arthropoda</taxon>
        <taxon>Hexapoda</taxon>
        <taxon>Insecta</taxon>
        <taxon>Pterygota</taxon>
        <taxon>Neoptera</taxon>
        <taxon>Paraneoptera</taxon>
        <taxon>Thysanoptera</taxon>
        <taxon>Terebrantia</taxon>
        <taxon>Thripoidea</taxon>
        <taxon>Thripidae</taxon>
        <taxon>Megalurothrips</taxon>
    </lineage>
</organism>
<feature type="compositionally biased region" description="Basic and acidic residues" evidence="1">
    <location>
        <begin position="414"/>
        <end position="428"/>
    </location>
</feature>
<feature type="compositionally biased region" description="Low complexity" evidence="1">
    <location>
        <begin position="470"/>
        <end position="481"/>
    </location>
</feature>
<feature type="compositionally biased region" description="Low complexity" evidence="1">
    <location>
        <begin position="811"/>
        <end position="825"/>
    </location>
</feature>
<accession>A0AAV7XCD4</accession>
<feature type="compositionally biased region" description="Low complexity" evidence="1">
    <location>
        <begin position="442"/>
        <end position="456"/>
    </location>
</feature>
<protein>
    <submittedName>
        <fullName evidence="2">Uncharacterized protein</fullName>
    </submittedName>
</protein>
<feature type="compositionally biased region" description="Low complexity" evidence="1">
    <location>
        <begin position="724"/>
        <end position="735"/>
    </location>
</feature>
<name>A0AAV7XCD4_9NEOP</name>
<feature type="region of interest" description="Disordered" evidence="1">
    <location>
        <begin position="790"/>
        <end position="928"/>
    </location>
</feature>
<sequence length="1056" mass="110614">MLAVQPTPAPPAAGVSGALRDVVAADESPPGPSSTSSSTSSTSDDTRPDSGRAFSDDPRPGDKENPFRAPSPNNTSPSAAVRPVKTAVNGAPDSSVAARLSKSQSVIESLQRSLVTKLSPATIESLKSKYASTAAAAPLARPEADLDVDPKLASPLLPVKSVAEATKQSKPLSNGKPAAAVFDVSNAESQSSVKLAFLSGEPAARQQQPARPVTRRAAVERKPLHFPKTVPAAKPPVPAKKDELRAHGKPQVLAVPKKKTPAKPSRASVAQDGLSELLKNLVSDSPTTADKPTERELSFTTASTRPPKPQPAPRTTSLPPHLASPNTPVSPSSTPCPRPPSLSPVQRPSPATSPGRTPPERSRLLEDKLNEIRKDLWEEEAAAAADGRRQRHDSLPGSVSEDAAVPPRSVQEATLEHYARAIQKHLDGRAPAPRLSELRVDTSSSAHSSTSTLVSTPSQSPGWASSTGEPRSLPPTSRSVSSPPPTSPQRRRLRDELLGFYYRSLEREARRPPGRSGRLSAPPLPFTAVIPTDHATYTPDRTLRQEFIVVRDGSPAPEATYQNVHLVRPPPGSPLLASGEDSDSTVQDGRSRPRANMNFFVRGGPQRNTIGAYPTRRTPPRDEVDLRREFGGEVELRHPEKLNAINNKKRHNSESEAADPVVMPVNGRSKNGKPGVFEAWGASNGKDAAKGKKSLFPIFRKGSLHPSAPTTPGTPPPTLPKRVSFSSSTSPISDSVFLPNSPGYACSDTGNGVYGTARSQQGQQNPQAAAGVYGTVQTAPGVFGSSPATPSGLYGTAQKPPSGVYGSTPKSSAGVYGSSSAGVYGTRQQPSPVPYRPPPTGGESPYGTKADHSSPYGTKADHSSPYGTKADHSSPYGTKADHSSPYGTKASPNGVAYSPSQPPAGPAATGSSPGSASVRSAPSPAGTSTSFNASNASFNALNASFNASNASFNASNASSASVSPHGLHLQQQRVYGRAGLPPRAQSATPTMMTMMAPDRPLPPIPIAAARTVNGGLKHSQLTLSESESGSEAGEVQRILQQANDKRKITYCKLEGE</sequence>
<dbReference type="Proteomes" id="UP001075354">
    <property type="component" value="Chromosome 11"/>
</dbReference>
<feature type="compositionally biased region" description="Polar residues" evidence="1">
    <location>
        <begin position="457"/>
        <end position="469"/>
    </location>
</feature>
<feature type="region of interest" description="Disordered" evidence="1">
    <location>
        <begin position="381"/>
        <end position="495"/>
    </location>
</feature>
<evidence type="ECO:0000256" key="1">
    <source>
        <dbReference type="SAM" id="MobiDB-lite"/>
    </source>
</evidence>
<feature type="region of interest" description="Disordered" evidence="1">
    <location>
        <begin position="200"/>
        <end position="367"/>
    </location>
</feature>
<feature type="compositionally biased region" description="Basic and acidic residues" evidence="1">
    <location>
        <begin position="358"/>
        <end position="367"/>
    </location>
</feature>
<keyword evidence="3" id="KW-1185">Reference proteome</keyword>
<feature type="compositionally biased region" description="Low complexity" evidence="1">
    <location>
        <begin position="906"/>
        <end position="917"/>
    </location>
</feature>
<feature type="compositionally biased region" description="Low complexity" evidence="1">
    <location>
        <begin position="33"/>
        <end position="43"/>
    </location>
</feature>
<feature type="compositionally biased region" description="Basic and acidic residues" evidence="1">
    <location>
        <begin position="44"/>
        <end position="66"/>
    </location>
</feature>
<proteinExistence type="predicted"/>
<feature type="compositionally biased region" description="Pro residues" evidence="1">
    <location>
        <begin position="831"/>
        <end position="840"/>
    </location>
</feature>